<dbReference type="EMBL" id="CAFZ01000013">
    <property type="protein sequence ID" value="CCA67416.1"/>
    <property type="molecule type" value="Genomic_DNA"/>
</dbReference>
<dbReference type="HOGENOM" id="CLU_563940_0_0_1"/>
<organism evidence="2 3">
    <name type="scientific">Serendipita indica (strain DSM 11827)</name>
    <name type="common">Root endophyte fungus</name>
    <name type="synonym">Piriformospora indica</name>
    <dbReference type="NCBI Taxonomy" id="1109443"/>
    <lineage>
        <taxon>Eukaryota</taxon>
        <taxon>Fungi</taxon>
        <taxon>Dikarya</taxon>
        <taxon>Basidiomycota</taxon>
        <taxon>Agaricomycotina</taxon>
        <taxon>Agaricomycetes</taxon>
        <taxon>Sebacinales</taxon>
        <taxon>Serendipitaceae</taxon>
        <taxon>Serendipita</taxon>
    </lineage>
</organism>
<feature type="domain" description="F-box" evidence="1">
    <location>
        <begin position="25"/>
        <end position="70"/>
    </location>
</feature>
<name>G4T7V5_SERID</name>
<dbReference type="OrthoDB" id="3330638at2759"/>
<dbReference type="AlphaFoldDB" id="G4T7V5"/>
<dbReference type="SUPFAM" id="SSF52047">
    <property type="entry name" value="RNI-like"/>
    <property type="match status" value="1"/>
</dbReference>
<dbReference type="SUPFAM" id="SSF81383">
    <property type="entry name" value="F-box domain"/>
    <property type="match status" value="1"/>
</dbReference>
<dbReference type="Pfam" id="PF12937">
    <property type="entry name" value="F-box-like"/>
    <property type="match status" value="1"/>
</dbReference>
<protein>
    <recommendedName>
        <fullName evidence="1">F-box domain-containing protein</fullName>
    </recommendedName>
</protein>
<proteinExistence type="predicted"/>
<dbReference type="InterPro" id="IPR001810">
    <property type="entry name" value="F-box_dom"/>
</dbReference>
<dbReference type="InParanoid" id="G4T7V5"/>
<dbReference type="Gene3D" id="1.20.1280.50">
    <property type="match status" value="1"/>
</dbReference>
<dbReference type="InterPro" id="IPR036047">
    <property type="entry name" value="F-box-like_dom_sf"/>
</dbReference>
<evidence type="ECO:0000313" key="2">
    <source>
        <dbReference type="EMBL" id="CCA67416.1"/>
    </source>
</evidence>
<dbReference type="CDD" id="cd09917">
    <property type="entry name" value="F-box_SF"/>
    <property type="match status" value="1"/>
</dbReference>
<keyword evidence="3" id="KW-1185">Reference proteome</keyword>
<gene>
    <name evidence="2" type="ORF">PIIN_01247</name>
</gene>
<dbReference type="PROSITE" id="PS50181">
    <property type="entry name" value="FBOX"/>
    <property type="match status" value="1"/>
</dbReference>
<reference evidence="2 3" key="1">
    <citation type="journal article" date="2011" name="PLoS Pathog.">
        <title>Endophytic Life Strategies Decoded by Genome and Transcriptome Analyses of the Mutualistic Root Symbiont Piriformospora indica.</title>
        <authorList>
            <person name="Zuccaro A."/>
            <person name="Lahrmann U."/>
            <person name="Guldener U."/>
            <person name="Langen G."/>
            <person name="Pfiffi S."/>
            <person name="Biedenkopf D."/>
            <person name="Wong P."/>
            <person name="Samans B."/>
            <person name="Grimm C."/>
            <person name="Basiewicz M."/>
            <person name="Murat C."/>
            <person name="Martin F."/>
            <person name="Kogel K.H."/>
        </authorList>
    </citation>
    <scope>NUCLEOTIDE SEQUENCE [LARGE SCALE GENOMIC DNA]</scope>
    <source>
        <strain evidence="2 3">DSM 11827</strain>
    </source>
</reference>
<dbReference type="Proteomes" id="UP000007148">
    <property type="component" value="Unassembled WGS sequence"/>
</dbReference>
<evidence type="ECO:0000313" key="3">
    <source>
        <dbReference type="Proteomes" id="UP000007148"/>
    </source>
</evidence>
<evidence type="ECO:0000259" key="1">
    <source>
        <dbReference type="PROSITE" id="PS50181"/>
    </source>
</evidence>
<sequence length="504" mass="57357">MSWTGTMLWSTFDFSTSAFKSQMAKATLQTLPYEVLVSIFDPLDLPSLVSLCLVCRVCNEAATPVLYRSVSWDLVKQGASWDTEDPPWLALKRLPWLRNHLQSLAICLDGDSTTQKRYDPNAASKWKQLYNRLLSRLTEEIQVLPSVQSLELVKRRWDPMDVFTIKARWFGELVQGLGVRIQAIGLPELPYYASDCFRFSFYPCSLTVRGSVGDYLHSPYFKSWAPRLRRVSLPNYSDFSGLSGLFTSLVCVRVGSCRQVGEFLESISPSRGLESLDMVITEYSLSSWAGAEHEEMDFPALKYIRVRIEGGYTDMDHGKKLLQCITSTSVTLLSVSVDADIPRRKCSASQSFAIWVSRRHGHTLRTLHLGCLPLHDSIHQVLSHCPQLKCIGFTQLWDQSDLSQLITLLCFSFSLKAICLTVGKRYSAHQVYAALKQRFPHIRHFLLRTAPGSAIEYQLWEGKWRIDSYSGAVSRVIQQVECSEKDWEAFISREQREFVDSLAL</sequence>
<comment type="caution">
    <text evidence="2">The sequence shown here is derived from an EMBL/GenBank/DDBJ whole genome shotgun (WGS) entry which is preliminary data.</text>
</comment>
<accession>G4T7V5</accession>